<evidence type="ECO:0000259" key="9">
    <source>
        <dbReference type="PROSITE" id="PS50268"/>
    </source>
</evidence>
<accession>A0A8W8LAY6</accession>
<evidence type="ECO:0000256" key="8">
    <source>
        <dbReference type="SAM" id="SignalP"/>
    </source>
</evidence>
<sequence>MRNLGISKGCFLLCFALLISHAQGACDVPNFVTIKEDASGSILNNSIPIEETFTWNIIEVSGHPWSTLSIEIRAKIQEYFLSNRNNVSVSIFVTKPIDKESLLDFIGLVVTNVKLRISCGATSTVTDMIVIVESVNEFPPEFGKNYYHINVNESTAVGSLVYTISDVTDRDIDEADNSLTYTISKDLEEFDGTPYFVMKTGTSPDIMLQKVVDYDAIVASGKIPTFLIRVTVQDHGGRRDDALFNFTIINEDDLPPAFIIPNCDSGCTPSYTTIVPDGFRGALTNVTPAALKAVDQDKQHAVQYSLVRDSAGYHSAFRIDRNTGIITALSPVLSTVALIVKVTEISALQRFALANMLVKTNSSSGSQPNVGRSVVKETDDNMTIIVIVVAIVAVIIIGALVLALVIYCKRQREKMVKPGDVSSSQSTSRDALQNEKELSNSRQELLQSYAMFMTSSEGKGNALPPITTADMMIGTDEFKKRSRKRRKKEQEIFDGTRKYDMEADIDFFRQGTKSKIKRSTRSIKEQRLDPKYWITVQNGYLE</sequence>
<feature type="compositionally biased region" description="Polar residues" evidence="6">
    <location>
        <begin position="421"/>
        <end position="431"/>
    </location>
</feature>
<evidence type="ECO:0000256" key="7">
    <source>
        <dbReference type="SAM" id="Phobius"/>
    </source>
</evidence>
<dbReference type="SMART" id="SM00112">
    <property type="entry name" value="CA"/>
    <property type="match status" value="2"/>
</dbReference>
<dbReference type="GO" id="GO:0005886">
    <property type="term" value="C:plasma membrane"/>
    <property type="evidence" value="ECO:0007669"/>
    <property type="project" value="TreeGrafter"/>
</dbReference>
<dbReference type="PANTHER" id="PTHR24028:SF328">
    <property type="entry name" value="CADHERIN-3"/>
    <property type="match status" value="1"/>
</dbReference>
<dbReference type="PANTHER" id="PTHR24028">
    <property type="entry name" value="CADHERIN-87A"/>
    <property type="match status" value="1"/>
</dbReference>
<keyword evidence="8" id="KW-0732">Signal</keyword>
<protein>
    <recommendedName>
        <fullName evidence="9">Cadherin domain-containing protein</fullName>
    </recommendedName>
</protein>
<keyword evidence="7" id="KW-0472">Membrane</keyword>
<dbReference type="Proteomes" id="UP000005408">
    <property type="component" value="Unassembled WGS sequence"/>
</dbReference>
<feature type="domain" description="Cadherin" evidence="9">
    <location>
        <begin position="143"/>
        <end position="258"/>
    </location>
</feature>
<dbReference type="PROSITE" id="PS50268">
    <property type="entry name" value="CADHERIN_2"/>
    <property type="match status" value="1"/>
</dbReference>
<keyword evidence="4" id="KW-0325">Glycoprotein</keyword>
<evidence type="ECO:0000313" key="10">
    <source>
        <dbReference type="EnsemblMetazoa" id="G2744.5:cds"/>
    </source>
</evidence>
<dbReference type="CDD" id="cd11304">
    <property type="entry name" value="Cadherin_repeat"/>
    <property type="match status" value="1"/>
</dbReference>
<dbReference type="SUPFAM" id="SSF49313">
    <property type="entry name" value="Cadherin-like"/>
    <property type="match status" value="2"/>
</dbReference>
<dbReference type="GO" id="GO:0007156">
    <property type="term" value="P:homophilic cell adhesion via plasma membrane adhesion molecules"/>
    <property type="evidence" value="ECO:0007669"/>
    <property type="project" value="InterPro"/>
</dbReference>
<dbReference type="AlphaFoldDB" id="A0A8W8LAY6"/>
<evidence type="ECO:0000256" key="6">
    <source>
        <dbReference type="SAM" id="MobiDB-lite"/>
    </source>
</evidence>
<keyword evidence="5" id="KW-0106">Calcium</keyword>
<evidence type="ECO:0000256" key="1">
    <source>
        <dbReference type="ARBA" id="ARBA00004167"/>
    </source>
</evidence>
<comment type="subcellular location">
    <subcellularLocation>
        <location evidence="1">Membrane</location>
        <topology evidence="1">Single-pass membrane protein</topology>
    </subcellularLocation>
</comment>
<evidence type="ECO:0000313" key="11">
    <source>
        <dbReference type="Proteomes" id="UP000005408"/>
    </source>
</evidence>
<dbReference type="Gene3D" id="2.60.40.60">
    <property type="entry name" value="Cadherins"/>
    <property type="match status" value="1"/>
</dbReference>
<dbReference type="InterPro" id="IPR002126">
    <property type="entry name" value="Cadherin-like_dom"/>
</dbReference>
<evidence type="ECO:0000256" key="4">
    <source>
        <dbReference type="ARBA" id="ARBA00023180"/>
    </source>
</evidence>
<name>A0A8W8LAY6_MAGGI</name>
<feature type="chain" id="PRO_5036502239" description="Cadherin domain-containing protein" evidence="8">
    <location>
        <begin position="25"/>
        <end position="542"/>
    </location>
</feature>
<dbReference type="OrthoDB" id="6096059at2759"/>
<keyword evidence="11" id="KW-1185">Reference proteome</keyword>
<dbReference type="GO" id="GO:0005509">
    <property type="term" value="F:calcium ion binding"/>
    <property type="evidence" value="ECO:0007669"/>
    <property type="project" value="UniProtKB-UniRule"/>
</dbReference>
<feature type="transmembrane region" description="Helical" evidence="7">
    <location>
        <begin position="382"/>
        <end position="407"/>
    </location>
</feature>
<reference evidence="10" key="1">
    <citation type="submission" date="2022-08" db="UniProtKB">
        <authorList>
            <consortium name="EnsemblMetazoa"/>
        </authorList>
    </citation>
    <scope>IDENTIFICATION</scope>
    <source>
        <strain evidence="10">05x7-T-G4-1.051#20</strain>
    </source>
</reference>
<dbReference type="OMA" id="HIARIGP"/>
<evidence type="ECO:0000256" key="5">
    <source>
        <dbReference type="PROSITE-ProRule" id="PRU00043"/>
    </source>
</evidence>
<proteinExistence type="predicted"/>
<dbReference type="InterPro" id="IPR050174">
    <property type="entry name" value="Protocadherin/Cadherin-CA"/>
</dbReference>
<keyword evidence="2 7" id="KW-0812">Transmembrane</keyword>
<dbReference type="EnsemblMetazoa" id="G2744.5">
    <property type="protein sequence ID" value="G2744.5:cds"/>
    <property type="gene ID" value="G2744"/>
</dbReference>
<dbReference type="InterPro" id="IPR015919">
    <property type="entry name" value="Cadherin-like_sf"/>
</dbReference>
<feature type="signal peptide" evidence="8">
    <location>
        <begin position="1"/>
        <end position="24"/>
    </location>
</feature>
<evidence type="ECO:0000256" key="3">
    <source>
        <dbReference type="ARBA" id="ARBA00022989"/>
    </source>
</evidence>
<organism evidence="10 11">
    <name type="scientific">Magallana gigas</name>
    <name type="common">Pacific oyster</name>
    <name type="synonym">Crassostrea gigas</name>
    <dbReference type="NCBI Taxonomy" id="29159"/>
    <lineage>
        <taxon>Eukaryota</taxon>
        <taxon>Metazoa</taxon>
        <taxon>Spiralia</taxon>
        <taxon>Lophotrochozoa</taxon>
        <taxon>Mollusca</taxon>
        <taxon>Bivalvia</taxon>
        <taxon>Autobranchia</taxon>
        <taxon>Pteriomorphia</taxon>
        <taxon>Ostreida</taxon>
        <taxon>Ostreoidea</taxon>
        <taxon>Ostreidae</taxon>
        <taxon>Magallana</taxon>
    </lineage>
</organism>
<feature type="region of interest" description="Disordered" evidence="6">
    <location>
        <begin position="417"/>
        <end position="439"/>
    </location>
</feature>
<evidence type="ECO:0000256" key="2">
    <source>
        <dbReference type="ARBA" id="ARBA00022692"/>
    </source>
</evidence>
<keyword evidence="3 7" id="KW-1133">Transmembrane helix</keyword>